<evidence type="ECO:0000313" key="7">
    <source>
        <dbReference type="Proteomes" id="UP000247476"/>
    </source>
</evidence>
<feature type="chain" id="PRO_5016064251" evidence="5">
    <location>
        <begin position="21"/>
        <end position="448"/>
    </location>
</feature>
<feature type="region of interest" description="Disordered" evidence="4">
    <location>
        <begin position="28"/>
        <end position="49"/>
    </location>
</feature>
<dbReference type="GO" id="GO:0042956">
    <property type="term" value="P:maltodextrin transmembrane transport"/>
    <property type="evidence" value="ECO:0007669"/>
    <property type="project" value="TreeGrafter"/>
</dbReference>
<comment type="caution">
    <text evidence="6">The sequence shown here is derived from an EMBL/GenBank/DDBJ whole genome shotgun (WGS) entry which is preliminary data.</text>
</comment>
<keyword evidence="2" id="KW-0813">Transport</keyword>
<gene>
    <name evidence="6" type="ORF">DLM86_03425</name>
</gene>
<dbReference type="Proteomes" id="UP000247476">
    <property type="component" value="Unassembled WGS sequence"/>
</dbReference>
<sequence>MQAIGSIKWKGLAVVTMCLAALVGCSSGGSGGKTAEPPAPGTTAPKTEAPKEKVEISFWYSWRGAEGEAMEKAIADFNASQDRIVVKGTLETDQKKQLTAITGGSPPDVANNFGYNSAAWGIQGAMTPLDSYMQKTGLKASDFIPAAIQQTQYKGVTYAMPLAMHIRMLFYNKDILAQAGYDKPPETVQQLEEYYDKLNVIEPSGEIKRLAINPNLDIYHYAYMFGGGFYDFAKQEISPQSPGFIKALTFMNNLHQKVGGLEKLNAFYKTFGQNGKPDDPFFVGKYAMVSAGEWYGTMIKNNAPANFNYGIAPMPYDAETPDKRGSAVVNASTLYIPKGAKHPDEAWEFINWFMQPKNMAKFDAAIGNLPTTPKAMDEPAFKDVPGFKEYFEASKHKNVVTFPSIPFTEDYQKAIVQGTSEVFGGKVSPEVAAKTIADKMKPLVEQHK</sequence>
<dbReference type="EMBL" id="QJVJ01000001">
    <property type="protein sequence ID" value="PYI57496.1"/>
    <property type="molecule type" value="Genomic_DNA"/>
</dbReference>
<reference evidence="6 7" key="1">
    <citation type="submission" date="2018-05" db="EMBL/GenBank/DDBJ databases">
        <title>Paenibacillus flagellatus sp. nov., isolated from selenium mineral soil.</title>
        <authorList>
            <person name="Dai X."/>
        </authorList>
    </citation>
    <scope>NUCLEOTIDE SEQUENCE [LARGE SCALE GENOMIC DNA]</scope>
    <source>
        <strain evidence="6 7">DXL2</strain>
    </source>
</reference>
<dbReference type="Pfam" id="PF13416">
    <property type="entry name" value="SBP_bac_8"/>
    <property type="match status" value="1"/>
</dbReference>
<dbReference type="PANTHER" id="PTHR30061">
    <property type="entry name" value="MALTOSE-BINDING PERIPLASMIC PROTEIN"/>
    <property type="match status" value="1"/>
</dbReference>
<evidence type="ECO:0000256" key="1">
    <source>
        <dbReference type="ARBA" id="ARBA00008520"/>
    </source>
</evidence>
<evidence type="ECO:0000256" key="5">
    <source>
        <dbReference type="SAM" id="SignalP"/>
    </source>
</evidence>
<feature type="signal peptide" evidence="5">
    <location>
        <begin position="1"/>
        <end position="20"/>
    </location>
</feature>
<dbReference type="GO" id="GO:0055052">
    <property type="term" value="C:ATP-binding cassette (ABC) transporter complex, substrate-binding subunit-containing"/>
    <property type="evidence" value="ECO:0007669"/>
    <property type="project" value="TreeGrafter"/>
</dbReference>
<dbReference type="GO" id="GO:0015768">
    <property type="term" value="P:maltose transport"/>
    <property type="evidence" value="ECO:0007669"/>
    <property type="project" value="TreeGrafter"/>
</dbReference>
<name>A0A2V5L3R9_9BACL</name>
<protein>
    <submittedName>
        <fullName evidence="6">ABC transporter substrate-binding protein</fullName>
    </submittedName>
</protein>
<dbReference type="GO" id="GO:1901982">
    <property type="term" value="F:maltose binding"/>
    <property type="evidence" value="ECO:0007669"/>
    <property type="project" value="TreeGrafter"/>
</dbReference>
<keyword evidence="3 5" id="KW-0732">Signal</keyword>
<feature type="compositionally biased region" description="Low complexity" evidence="4">
    <location>
        <begin position="33"/>
        <end position="47"/>
    </location>
</feature>
<comment type="similarity">
    <text evidence="1">Belongs to the bacterial solute-binding protein 1 family.</text>
</comment>
<keyword evidence="7" id="KW-1185">Reference proteome</keyword>
<proteinExistence type="inferred from homology"/>
<evidence type="ECO:0000313" key="6">
    <source>
        <dbReference type="EMBL" id="PYI57496.1"/>
    </source>
</evidence>
<dbReference type="AlphaFoldDB" id="A0A2V5L3R9"/>
<evidence type="ECO:0000256" key="2">
    <source>
        <dbReference type="ARBA" id="ARBA00022448"/>
    </source>
</evidence>
<dbReference type="SUPFAM" id="SSF53850">
    <property type="entry name" value="Periplasmic binding protein-like II"/>
    <property type="match status" value="1"/>
</dbReference>
<accession>A0A2V5L3R9</accession>
<dbReference type="PANTHER" id="PTHR30061:SF50">
    <property type="entry name" value="MALTOSE_MALTODEXTRIN-BINDING PERIPLASMIC PROTEIN"/>
    <property type="match status" value="1"/>
</dbReference>
<dbReference type="InterPro" id="IPR006059">
    <property type="entry name" value="SBP"/>
</dbReference>
<dbReference type="Gene3D" id="3.40.190.10">
    <property type="entry name" value="Periplasmic binding protein-like II"/>
    <property type="match status" value="2"/>
</dbReference>
<dbReference type="RefSeq" id="WP_110838537.1">
    <property type="nucleotide sequence ID" value="NZ_QJVJ01000001.1"/>
</dbReference>
<dbReference type="CDD" id="cd14748">
    <property type="entry name" value="PBP2_UgpB"/>
    <property type="match status" value="1"/>
</dbReference>
<organism evidence="6 7">
    <name type="scientific">Paenibacillus flagellatus</name>
    <dbReference type="NCBI Taxonomy" id="2211139"/>
    <lineage>
        <taxon>Bacteria</taxon>
        <taxon>Bacillati</taxon>
        <taxon>Bacillota</taxon>
        <taxon>Bacilli</taxon>
        <taxon>Bacillales</taxon>
        <taxon>Paenibacillaceae</taxon>
        <taxon>Paenibacillus</taxon>
    </lineage>
</organism>
<evidence type="ECO:0000256" key="4">
    <source>
        <dbReference type="SAM" id="MobiDB-lite"/>
    </source>
</evidence>
<dbReference type="OrthoDB" id="9808332at2"/>
<evidence type="ECO:0000256" key="3">
    <source>
        <dbReference type="ARBA" id="ARBA00022729"/>
    </source>
</evidence>